<proteinExistence type="predicted"/>
<accession>A0AAN9S901</accession>
<organism evidence="1 2">
    <name type="scientific">Psophocarpus tetragonolobus</name>
    <name type="common">Winged bean</name>
    <name type="synonym">Dolichos tetragonolobus</name>
    <dbReference type="NCBI Taxonomy" id="3891"/>
    <lineage>
        <taxon>Eukaryota</taxon>
        <taxon>Viridiplantae</taxon>
        <taxon>Streptophyta</taxon>
        <taxon>Embryophyta</taxon>
        <taxon>Tracheophyta</taxon>
        <taxon>Spermatophyta</taxon>
        <taxon>Magnoliopsida</taxon>
        <taxon>eudicotyledons</taxon>
        <taxon>Gunneridae</taxon>
        <taxon>Pentapetalae</taxon>
        <taxon>rosids</taxon>
        <taxon>fabids</taxon>
        <taxon>Fabales</taxon>
        <taxon>Fabaceae</taxon>
        <taxon>Papilionoideae</taxon>
        <taxon>50 kb inversion clade</taxon>
        <taxon>NPAAA clade</taxon>
        <taxon>indigoferoid/millettioid clade</taxon>
        <taxon>Phaseoleae</taxon>
        <taxon>Psophocarpus</taxon>
    </lineage>
</organism>
<comment type="caution">
    <text evidence="1">The sequence shown here is derived from an EMBL/GenBank/DDBJ whole genome shotgun (WGS) entry which is preliminary data.</text>
</comment>
<dbReference type="Proteomes" id="UP001386955">
    <property type="component" value="Unassembled WGS sequence"/>
</dbReference>
<evidence type="ECO:0000313" key="2">
    <source>
        <dbReference type="Proteomes" id="UP001386955"/>
    </source>
</evidence>
<sequence length="205" mass="22412">MGQRVHVSNNWLGRTYMIHDGKEVCLSMGHDGEMKVGHTNFGGSLELNHVALVIEDKGHTISSDSLKMNRVALAIEEHGHPNSGGSLEMNRVALAIENQTMGMLDECHTGNENCVSATYSRQSPTTHVVHAGEANSNLIKEADNAVSKARNKLLAHVAKRRANFHGIREGLMRIANQAQWLTNSIRNQGVINGVGSVEEFELVEV</sequence>
<dbReference type="EMBL" id="JAYMYS010000005">
    <property type="protein sequence ID" value="KAK7391843.1"/>
    <property type="molecule type" value="Genomic_DNA"/>
</dbReference>
<evidence type="ECO:0000313" key="1">
    <source>
        <dbReference type="EMBL" id="KAK7391843.1"/>
    </source>
</evidence>
<name>A0AAN9S901_PSOTE</name>
<reference evidence="1 2" key="1">
    <citation type="submission" date="2024-01" db="EMBL/GenBank/DDBJ databases">
        <title>The genomes of 5 underutilized Papilionoideae crops provide insights into root nodulation and disease resistanc.</title>
        <authorList>
            <person name="Jiang F."/>
        </authorList>
    </citation>
    <scope>NUCLEOTIDE SEQUENCE [LARGE SCALE GENOMIC DNA]</scope>
    <source>
        <strain evidence="1">DUOXIRENSHENG_FW03</strain>
        <tissue evidence="1">Leaves</tissue>
    </source>
</reference>
<keyword evidence="2" id="KW-1185">Reference proteome</keyword>
<protein>
    <submittedName>
        <fullName evidence="1">Uncharacterized protein</fullName>
    </submittedName>
</protein>
<gene>
    <name evidence="1" type="ORF">VNO78_20266</name>
</gene>
<dbReference type="AlphaFoldDB" id="A0AAN9S901"/>